<dbReference type="RefSeq" id="WP_109532034.1">
    <property type="nucleotide sequence ID" value="NZ_QEYD01000002.1"/>
</dbReference>
<name>A0A2U2CGE3_9RHOB</name>
<reference evidence="1 2" key="1">
    <citation type="submission" date="2018-05" db="EMBL/GenBank/DDBJ databases">
        <title>Pararhodobacter marina sp. nov., isolated from deep-sea water of the Indian Ocean.</title>
        <authorList>
            <person name="Lai Q.Sr."/>
            <person name="Liu X."/>
            <person name="Shao Z."/>
        </authorList>
    </citation>
    <scope>NUCLEOTIDE SEQUENCE [LARGE SCALE GENOMIC DNA]</scope>
    <source>
        <strain evidence="1 2">CIC4N-9</strain>
    </source>
</reference>
<dbReference type="EMBL" id="QEYD01000002">
    <property type="protein sequence ID" value="PWE30956.1"/>
    <property type="molecule type" value="Genomic_DNA"/>
</dbReference>
<evidence type="ECO:0000313" key="1">
    <source>
        <dbReference type="EMBL" id="PWE30956.1"/>
    </source>
</evidence>
<keyword evidence="2" id="KW-1185">Reference proteome</keyword>
<comment type="caution">
    <text evidence="1">The sequence shown here is derived from an EMBL/GenBank/DDBJ whole genome shotgun (WGS) entry which is preliminary data.</text>
</comment>
<gene>
    <name evidence="1" type="ORF">C4N9_04165</name>
</gene>
<dbReference type="AlphaFoldDB" id="A0A2U2CGE3"/>
<dbReference type="Proteomes" id="UP000244940">
    <property type="component" value="Unassembled WGS sequence"/>
</dbReference>
<evidence type="ECO:0000313" key="2">
    <source>
        <dbReference type="Proteomes" id="UP000244940"/>
    </source>
</evidence>
<dbReference type="GeneID" id="94364076"/>
<protein>
    <submittedName>
        <fullName evidence="1">Uncharacterized protein</fullName>
    </submittedName>
</protein>
<accession>A0A2U2CGE3</accession>
<organism evidence="1 2">
    <name type="scientific">Pararhodobacter marinus</name>
    <dbReference type="NCBI Taxonomy" id="2184063"/>
    <lineage>
        <taxon>Bacteria</taxon>
        <taxon>Pseudomonadati</taxon>
        <taxon>Pseudomonadota</taxon>
        <taxon>Alphaproteobacteria</taxon>
        <taxon>Rhodobacterales</taxon>
        <taxon>Paracoccaceae</taxon>
        <taxon>Pararhodobacter</taxon>
    </lineage>
</organism>
<proteinExistence type="predicted"/>
<dbReference type="OrthoDB" id="7869190at2"/>
<sequence>MDRRKLETLQRLAALSAMKRDAELAKLAAVAQSRNRLKTALSALKTTEAPLTAEDEGGSVDPAMLAARLAHRRWIETRHSRLNQQLAATTADWLRQRPAASRAFGRAEVLETLRDRAQAACRDARGKER</sequence>